<dbReference type="GO" id="GO:0003723">
    <property type="term" value="F:RNA binding"/>
    <property type="evidence" value="ECO:0007669"/>
    <property type="project" value="UniProtKB-KW"/>
</dbReference>
<evidence type="ECO:0000256" key="3">
    <source>
        <dbReference type="ARBA" id="ARBA00022801"/>
    </source>
</evidence>
<gene>
    <name evidence="7" type="primary">rng</name>
    <name evidence="7" type="ORF">PBLR_10658</name>
</gene>
<reference evidence="8" key="1">
    <citation type="submission" date="2018-08" db="EMBL/GenBank/DDBJ databases">
        <authorList>
            <person name="Chevrot R."/>
        </authorList>
    </citation>
    <scope>NUCLEOTIDE SEQUENCE [LARGE SCALE GENOMIC DNA]</scope>
</reference>
<dbReference type="GO" id="GO:0006364">
    <property type="term" value="P:rRNA processing"/>
    <property type="evidence" value="ECO:0007669"/>
    <property type="project" value="TreeGrafter"/>
</dbReference>
<feature type="domain" description="S1 motif" evidence="6">
    <location>
        <begin position="38"/>
        <end position="116"/>
    </location>
</feature>
<dbReference type="RefSeq" id="WP_138184663.1">
    <property type="nucleotide sequence ID" value="NZ_LS992241.1"/>
</dbReference>
<dbReference type="EMBL" id="LS992241">
    <property type="protein sequence ID" value="SYX82238.1"/>
    <property type="molecule type" value="Genomic_DNA"/>
</dbReference>
<dbReference type="InterPro" id="IPR019307">
    <property type="entry name" value="RNA-bd_AU-1/RNase_E/G"/>
</dbReference>
<dbReference type="InterPro" id="IPR012340">
    <property type="entry name" value="NA-bd_OB-fold"/>
</dbReference>
<dbReference type="PANTHER" id="PTHR30001">
    <property type="entry name" value="RIBONUCLEASE"/>
    <property type="match status" value="1"/>
</dbReference>
<evidence type="ECO:0000256" key="1">
    <source>
        <dbReference type="ARBA" id="ARBA00001946"/>
    </source>
</evidence>
<dbReference type="GO" id="GO:0004540">
    <property type="term" value="F:RNA nuclease activity"/>
    <property type="evidence" value="ECO:0007669"/>
    <property type="project" value="InterPro"/>
</dbReference>
<organism evidence="7 8">
    <name type="scientific">Paenibacillus alvei</name>
    <name type="common">Bacillus alvei</name>
    <dbReference type="NCBI Taxonomy" id="44250"/>
    <lineage>
        <taxon>Bacteria</taxon>
        <taxon>Bacillati</taxon>
        <taxon>Bacillota</taxon>
        <taxon>Bacilli</taxon>
        <taxon>Bacillales</taxon>
        <taxon>Paenibacillaceae</taxon>
        <taxon>Paenibacillus</taxon>
    </lineage>
</organism>
<accession>A0A383R5K8</accession>
<protein>
    <submittedName>
        <fullName evidence="7">Ribonuclease G</fullName>
        <ecNumber evidence="7">3.1.26.-</ecNumber>
    </submittedName>
</protein>
<keyword evidence="3 7" id="KW-0378">Hydrolase</keyword>
<comment type="cofactor">
    <cofactor evidence="1">
        <name>Mg(2+)</name>
        <dbReference type="ChEBI" id="CHEBI:18420"/>
    </cofactor>
</comment>
<evidence type="ECO:0000256" key="5">
    <source>
        <dbReference type="ARBA" id="ARBA00022884"/>
    </source>
</evidence>
<dbReference type="NCBIfam" id="TIGR00757">
    <property type="entry name" value="RNaseEG"/>
    <property type="match status" value="1"/>
</dbReference>
<dbReference type="AlphaFoldDB" id="A0A383R5K8"/>
<evidence type="ECO:0000313" key="7">
    <source>
        <dbReference type="EMBL" id="SYX82238.1"/>
    </source>
</evidence>
<dbReference type="SUPFAM" id="SSF50249">
    <property type="entry name" value="Nucleic acid-binding proteins"/>
    <property type="match status" value="1"/>
</dbReference>
<dbReference type="Gene3D" id="2.40.50.140">
    <property type="entry name" value="Nucleic acid-binding proteins"/>
    <property type="match status" value="1"/>
</dbReference>
<keyword evidence="5" id="KW-0694">RNA-binding</keyword>
<dbReference type="InterPro" id="IPR004659">
    <property type="entry name" value="RNase_E/G"/>
</dbReference>
<keyword evidence="4" id="KW-0460">Magnesium</keyword>
<dbReference type="Pfam" id="PF10150">
    <property type="entry name" value="RNase_E_G"/>
    <property type="match status" value="1"/>
</dbReference>
<dbReference type="CDD" id="cd04453">
    <property type="entry name" value="S1_RNase_E"/>
    <property type="match status" value="1"/>
</dbReference>
<dbReference type="PANTHER" id="PTHR30001:SF0">
    <property type="entry name" value="RIBONUCLEASE G"/>
    <property type="match status" value="1"/>
</dbReference>
<sequence length="421" mass="48300">MNQMIVHCEEQVTQMALLEHGRLVEFAVERATGTTLVGSLFKGRVVNVLPGMQAAFVDIGQKKNAFLYVDDCLHPHLEKQPKQKPPITSLLRVGQELIVQVMKDQLGGKGARVTTHYSLPGRYSVFMPYADYIGVSKKIEQESERNRLKQLAEQLRQGEEGLIIRTVAQGELTETLEGDIESLRELWETIGYRAKEAQAPALLHRDLSMVERLVRDAFSREIDQLLIDDVRQLKKVQSFVRSFDPELENRIHVYKDSEPLFTRYRVKDQLDKAFQRKTWLQSGGYLVWDQTEALTVVDVNTGKYTGTSDLEETVFLTNLEAAEEIARLIRLRDIGGIIIVDFIDMDTEEHRVRIVERLETMMRKDRTKCLVVGWTKLGLMELTRKKVREQVMHQLFQLCAECEGSGVVLSSLSERVPEIIR</sequence>
<evidence type="ECO:0000256" key="4">
    <source>
        <dbReference type="ARBA" id="ARBA00022842"/>
    </source>
</evidence>
<evidence type="ECO:0000259" key="6">
    <source>
        <dbReference type="PROSITE" id="PS50126"/>
    </source>
</evidence>
<dbReference type="SMART" id="SM00316">
    <property type="entry name" value="S1"/>
    <property type="match status" value="1"/>
</dbReference>
<dbReference type="GO" id="GO:0005737">
    <property type="term" value="C:cytoplasm"/>
    <property type="evidence" value="ECO:0007669"/>
    <property type="project" value="TreeGrafter"/>
</dbReference>
<dbReference type="PROSITE" id="PS50126">
    <property type="entry name" value="S1"/>
    <property type="match status" value="1"/>
</dbReference>
<dbReference type="GO" id="GO:0016787">
    <property type="term" value="F:hydrolase activity"/>
    <property type="evidence" value="ECO:0007669"/>
    <property type="project" value="UniProtKB-KW"/>
</dbReference>
<proteinExistence type="predicted"/>
<evidence type="ECO:0000256" key="2">
    <source>
        <dbReference type="ARBA" id="ARBA00022723"/>
    </source>
</evidence>
<dbReference type="InterPro" id="IPR003029">
    <property type="entry name" value="S1_domain"/>
</dbReference>
<keyword evidence="2" id="KW-0479">Metal-binding</keyword>
<name>A0A383R5K8_PAEAL</name>
<dbReference type="EC" id="3.1.26.-" evidence="7"/>
<dbReference type="Proteomes" id="UP000304148">
    <property type="component" value="Chromosome"/>
</dbReference>
<evidence type="ECO:0000313" key="8">
    <source>
        <dbReference type="Proteomes" id="UP000304148"/>
    </source>
</evidence>
<dbReference type="GO" id="GO:0046872">
    <property type="term" value="F:metal ion binding"/>
    <property type="evidence" value="ECO:0007669"/>
    <property type="project" value="UniProtKB-KW"/>
</dbReference>